<gene>
    <name evidence="1" type="primary">SKIC8</name>
</gene>
<reference evidence="1 2" key="1">
    <citation type="submission" date="2013-03" db="EMBL/GenBank/DDBJ databases">
        <authorList>
            <person name="Warren W."/>
            <person name="Wilson R.K."/>
        </authorList>
    </citation>
    <scope>NUCLEOTIDE SEQUENCE</scope>
</reference>
<proteinExistence type="predicted"/>
<dbReference type="GeneTree" id="ENSGT00940000153533"/>
<reference evidence="1" key="2">
    <citation type="submission" date="2025-08" db="UniProtKB">
        <authorList>
            <consortium name="Ensembl"/>
        </authorList>
    </citation>
    <scope>IDENTIFICATION</scope>
</reference>
<protein>
    <submittedName>
        <fullName evidence="1">SKI8 subunit of superkiller complex</fullName>
    </submittedName>
</protein>
<dbReference type="Bgee" id="ENSMFAG00000036343">
    <property type="expression patterns" value="Expressed in bone marrow and 13 other cell types or tissues"/>
</dbReference>
<evidence type="ECO:0000313" key="2">
    <source>
        <dbReference type="Proteomes" id="UP000233100"/>
    </source>
</evidence>
<dbReference type="AlphaFoldDB" id="A0A7N9CY30"/>
<sequence>MNFGSKPVEKASSFQSFLDFRTAGLGLLTCILCFPEVLYLPYSELIHSLPYGSLECKAWGPYRCVSWSSLLILIKGCDSWYVIHMKLLRNIDFFVLSTVHNLVHQPW</sequence>
<keyword evidence="2" id="KW-1185">Reference proteome</keyword>
<dbReference type="Proteomes" id="UP000233100">
    <property type="component" value="Chromosome 7"/>
</dbReference>
<organism evidence="1 2">
    <name type="scientific">Macaca fascicularis</name>
    <name type="common">Crab-eating macaque</name>
    <name type="synonym">Cynomolgus monkey</name>
    <dbReference type="NCBI Taxonomy" id="9541"/>
    <lineage>
        <taxon>Eukaryota</taxon>
        <taxon>Metazoa</taxon>
        <taxon>Chordata</taxon>
        <taxon>Craniata</taxon>
        <taxon>Vertebrata</taxon>
        <taxon>Euteleostomi</taxon>
        <taxon>Mammalia</taxon>
        <taxon>Eutheria</taxon>
        <taxon>Euarchontoglires</taxon>
        <taxon>Primates</taxon>
        <taxon>Haplorrhini</taxon>
        <taxon>Catarrhini</taxon>
        <taxon>Cercopithecidae</taxon>
        <taxon>Cercopithecinae</taxon>
        <taxon>Macaca</taxon>
    </lineage>
</organism>
<evidence type="ECO:0000313" key="1">
    <source>
        <dbReference type="Ensembl" id="ENSMFAP00000055457.1"/>
    </source>
</evidence>
<dbReference type="Ensembl" id="ENSMFAT00000088910.1">
    <property type="protein sequence ID" value="ENSMFAP00000055457.1"/>
    <property type="gene ID" value="ENSMFAG00000036343.2"/>
</dbReference>
<accession>A0A7N9CY30</accession>
<reference evidence="1" key="3">
    <citation type="submission" date="2025-09" db="UniProtKB">
        <authorList>
            <consortium name="Ensembl"/>
        </authorList>
    </citation>
    <scope>IDENTIFICATION</scope>
</reference>
<name>A0A7N9CY30_MACFA</name>